<dbReference type="Gene3D" id="3.40.630.30">
    <property type="match status" value="1"/>
</dbReference>
<name>K9XQQ9_STAC7</name>
<evidence type="ECO:0000313" key="7">
    <source>
        <dbReference type="Proteomes" id="UP000010473"/>
    </source>
</evidence>
<dbReference type="Pfam" id="PF00583">
    <property type="entry name" value="Acetyltransf_1"/>
    <property type="match status" value="1"/>
</dbReference>
<evidence type="ECO:0000256" key="3">
    <source>
        <dbReference type="ARBA" id="ARBA00022679"/>
    </source>
</evidence>
<dbReference type="STRING" id="111780.Sta7437_0387"/>
<dbReference type="SUPFAM" id="SSF55729">
    <property type="entry name" value="Acyl-CoA N-acyltransferases (Nat)"/>
    <property type="match status" value="1"/>
</dbReference>
<accession>K9XQQ9</accession>
<gene>
    <name evidence="6" type="ordered locus">Sta7437_0387</name>
</gene>
<dbReference type="InterPro" id="IPR006464">
    <property type="entry name" value="AcTrfase_RimI/Ard1"/>
</dbReference>
<dbReference type="KEGG" id="scs:Sta7437_0387"/>
<keyword evidence="7" id="KW-1185">Reference proteome</keyword>
<dbReference type="PATRIC" id="fig|111780.3.peg.400"/>
<dbReference type="InterPro" id="IPR000182">
    <property type="entry name" value="GNAT_dom"/>
</dbReference>
<evidence type="ECO:0000256" key="1">
    <source>
        <dbReference type="ARBA" id="ARBA00005395"/>
    </source>
</evidence>
<dbReference type="GO" id="GO:0005840">
    <property type="term" value="C:ribosome"/>
    <property type="evidence" value="ECO:0007669"/>
    <property type="project" value="UniProtKB-KW"/>
</dbReference>
<dbReference type="eggNOG" id="COG0456">
    <property type="taxonomic scope" value="Bacteria"/>
</dbReference>
<dbReference type="OrthoDB" id="9794566at2"/>
<keyword evidence="3 6" id="KW-0808">Transferase</keyword>
<proteinExistence type="inferred from homology"/>
<keyword evidence="6" id="KW-0689">Ribosomal protein</keyword>
<dbReference type="InterPro" id="IPR016181">
    <property type="entry name" value="Acyl_CoA_acyltransferase"/>
</dbReference>
<protein>
    <submittedName>
        <fullName evidence="6">(SSU ribosomal protein S18P)-alanine acetyltransferase</fullName>
        <ecNumber evidence="6">2.3.1.128</ecNumber>
    </submittedName>
</protein>
<evidence type="ECO:0000256" key="2">
    <source>
        <dbReference type="ARBA" id="ARBA00022490"/>
    </source>
</evidence>
<evidence type="ECO:0000256" key="4">
    <source>
        <dbReference type="ARBA" id="ARBA00023315"/>
    </source>
</evidence>
<dbReference type="EMBL" id="CP003653">
    <property type="protein sequence ID" value="AFZ33997.1"/>
    <property type="molecule type" value="Genomic_DNA"/>
</dbReference>
<dbReference type="NCBIfam" id="TIGR01575">
    <property type="entry name" value="rimI"/>
    <property type="match status" value="1"/>
</dbReference>
<sequence length="207" mass="23509">MKFLIINSAKEQQLTEIIEIDQLCFGGLWSKEGYQREIDSPNSSLLTLVVKELQESNGDSTQVIAPSNHSLNLIKPNNNPQLIGIGCFWAILEEAHITLLGVKPNYQRQGLGKLLLYALLQQAIERKLERATLEVRASNQAAINLYEKFGFRLAGRRKKYYAKTGEDALIFWRGGLAEQQFKNDLANWKTEISNRLAGEYVLIEQKN</sequence>
<dbReference type="InterPro" id="IPR050680">
    <property type="entry name" value="YpeA/RimI_acetyltransf"/>
</dbReference>
<dbReference type="AlphaFoldDB" id="K9XQQ9"/>
<evidence type="ECO:0000259" key="5">
    <source>
        <dbReference type="PROSITE" id="PS51186"/>
    </source>
</evidence>
<dbReference type="Proteomes" id="UP000010473">
    <property type="component" value="Chromosome"/>
</dbReference>
<dbReference type="EC" id="2.3.1.128" evidence="6"/>
<reference evidence="7" key="1">
    <citation type="journal article" date="2013" name="Proc. Natl. Acad. Sci. U.S.A.">
        <title>Improving the coverage of the cyanobacterial phylum using diversity-driven genome sequencing.</title>
        <authorList>
            <person name="Shih P.M."/>
            <person name="Wu D."/>
            <person name="Latifi A."/>
            <person name="Axen S.D."/>
            <person name="Fewer D.P."/>
            <person name="Talla E."/>
            <person name="Calteau A."/>
            <person name="Cai F."/>
            <person name="Tandeau de Marsac N."/>
            <person name="Rippka R."/>
            <person name="Herdman M."/>
            <person name="Sivonen K."/>
            <person name="Coursin T."/>
            <person name="Laurent T."/>
            <person name="Goodwin L."/>
            <person name="Nolan M."/>
            <person name="Davenport K.W."/>
            <person name="Han C.S."/>
            <person name="Rubin E.M."/>
            <person name="Eisen J.A."/>
            <person name="Woyke T."/>
            <person name="Gugger M."/>
            <person name="Kerfeld C.A."/>
        </authorList>
    </citation>
    <scope>NUCLEOTIDE SEQUENCE [LARGE SCALE GENOMIC DNA]</scope>
    <source>
        <strain evidence="7">ATCC 29371 / PCC 7437</strain>
    </source>
</reference>
<keyword evidence="6" id="KW-0687">Ribonucleoprotein</keyword>
<keyword evidence="4 6" id="KW-0012">Acyltransferase</keyword>
<keyword evidence="2" id="KW-0963">Cytoplasm</keyword>
<dbReference type="RefSeq" id="WP_015191670.1">
    <property type="nucleotide sequence ID" value="NC_019748.1"/>
</dbReference>
<dbReference type="PROSITE" id="PS51186">
    <property type="entry name" value="GNAT"/>
    <property type="match status" value="1"/>
</dbReference>
<feature type="domain" description="N-acetyltransferase" evidence="5">
    <location>
        <begin position="4"/>
        <end position="174"/>
    </location>
</feature>
<dbReference type="PANTHER" id="PTHR43420">
    <property type="entry name" value="ACETYLTRANSFERASE"/>
    <property type="match status" value="1"/>
</dbReference>
<organism evidence="6 7">
    <name type="scientific">Stanieria cyanosphaera (strain ATCC 29371 / PCC 7437)</name>
    <dbReference type="NCBI Taxonomy" id="111780"/>
    <lineage>
        <taxon>Bacteria</taxon>
        <taxon>Bacillati</taxon>
        <taxon>Cyanobacteriota</taxon>
        <taxon>Cyanophyceae</taxon>
        <taxon>Pleurocapsales</taxon>
        <taxon>Dermocarpellaceae</taxon>
        <taxon>Stanieria</taxon>
    </lineage>
</organism>
<evidence type="ECO:0000313" key="6">
    <source>
        <dbReference type="EMBL" id="AFZ33997.1"/>
    </source>
</evidence>
<dbReference type="PANTHER" id="PTHR43420:SF44">
    <property type="entry name" value="ACETYLTRANSFERASE YPEA"/>
    <property type="match status" value="1"/>
</dbReference>
<dbReference type="HOGENOM" id="CLU_013985_23_1_3"/>
<comment type="similarity">
    <text evidence="1">Belongs to the acetyltransferase family. RimI subfamily.</text>
</comment>
<dbReference type="GO" id="GO:0008080">
    <property type="term" value="F:N-acetyltransferase activity"/>
    <property type="evidence" value="ECO:0007669"/>
    <property type="project" value="InterPro"/>
</dbReference>